<dbReference type="RefSeq" id="WP_128720144.1">
    <property type="nucleotide sequence ID" value="NZ_BJNC01000004.1"/>
</dbReference>
<keyword evidence="4" id="KW-0675">Receptor</keyword>
<dbReference type="SUPFAM" id="SSF56935">
    <property type="entry name" value="Porins"/>
    <property type="match status" value="1"/>
</dbReference>
<dbReference type="KEGG" id="bdm:EQG53_13440"/>
<gene>
    <name evidence="4" type="ORF">EQG53_13440</name>
    <name evidence="5" type="ORF">I6H83_09025</name>
</gene>
<organism evidence="4 6">
    <name type="scientific">Brevundimonas diminuta</name>
    <name type="common">Pseudomonas diminuta</name>
    <dbReference type="NCBI Taxonomy" id="293"/>
    <lineage>
        <taxon>Bacteria</taxon>
        <taxon>Pseudomonadati</taxon>
        <taxon>Pseudomonadota</taxon>
        <taxon>Alphaproteobacteria</taxon>
        <taxon>Caulobacterales</taxon>
        <taxon>Caulobacteraceae</taxon>
        <taxon>Brevundimonas</taxon>
    </lineage>
</organism>
<evidence type="ECO:0000313" key="6">
    <source>
        <dbReference type="Proteomes" id="UP000287388"/>
    </source>
</evidence>
<comment type="subcellular location">
    <subcellularLocation>
        <location evidence="1">Cell outer membrane</location>
    </subcellularLocation>
</comment>
<dbReference type="InterPro" id="IPR036942">
    <property type="entry name" value="Beta-barrel_TonB_sf"/>
</dbReference>
<evidence type="ECO:0000256" key="1">
    <source>
        <dbReference type="ARBA" id="ARBA00004442"/>
    </source>
</evidence>
<dbReference type="PANTHER" id="PTHR47234">
    <property type="match status" value="1"/>
</dbReference>
<keyword evidence="7" id="KW-1185">Reference proteome</keyword>
<dbReference type="PANTHER" id="PTHR47234:SF1">
    <property type="entry name" value="TONB-DEPENDENT RECEPTOR"/>
    <property type="match status" value="1"/>
</dbReference>
<accession>A0A410NZH8</accession>
<dbReference type="Proteomes" id="UP000596117">
    <property type="component" value="Chromosome"/>
</dbReference>
<sequence length="729" mass="78415">MLLWLPLVSLAVVGQTEVAQTEQGRATVARAAADQAARQTLEEPVRVDDVEVRGRRGAALVPPEVELDGVEIDALGAWDISEVLQRLGQAYGVGEAPMVVINGKRVANPGAFTGFPPDALIRAEVLPAEAGALYGGAPGQRVVNLVLQRQFRSHDGQVSGQRPTQSGMSSLAIDLRRSSINGERTLQMGARVLRDTALRADERDRGEGERLAGDAVTLRPGVDLAAVNLTATRPLGEWSSVVSLNGQARESSSRVRFGDEIVASLRRNNSLGGAFGLSGEAKGWRVQVNATGQASRARESGFGDTRGENRMMGLSGSVGRTLMELPAGPLVANFNGNFMDSRSTVEREQGRATSRFQTREARGSLAVPLAKAGAREGVLRGLGDLLATVGGGVRDTGAGSGDEMSAALTWVPRQKVRLNGLWSAANDGISNNLRSEPLYHDTPRVVFDFRNGQAVEIVPIMGGNPDLRQPRSERLSLTTSLGPFTRWSLSANLGYQRDRTTNGVGSLPDLTEDVEAAFPERFRRDLDGRLISVDYRPLNFGANLTEGLTSSLNFNLPRPSGAVGDEATILRVSLSHSYRLRNTLSLANGLPELNRLKGDGGGVSRQDARLLIDARRGRWALNASARWQDGYRTRRLSGADGPTDLLLKPFASMDLKLSFQMPSTRATSAVDAEAMRRRAGGLQVSLEVSNLFDERPQARLGDGAPAPGYGRDLQDPIGRAVRLTLQRRF</sequence>
<name>A0A410NZH8_BREDI</name>
<dbReference type="GO" id="GO:0009279">
    <property type="term" value="C:cell outer membrane"/>
    <property type="evidence" value="ECO:0007669"/>
    <property type="project" value="UniProtKB-SubCell"/>
</dbReference>
<reference evidence="5 7" key="2">
    <citation type="submission" date="2020-12" db="EMBL/GenBank/DDBJ databases">
        <title>FDA dAtabase for Regulatory Grade micrObial Sequences (FDA-ARGOS): Supporting development and validation of Infectious Disease Dx tests.</title>
        <authorList>
            <person name="Kerrigan L."/>
            <person name="Long C."/>
            <person name="Tallon L."/>
            <person name="Sadzewicz L."/>
            <person name="Zhao X."/>
            <person name="Boylan J."/>
            <person name="Ott S."/>
            <person name="Bowen H."/>
            <person name="Vavikolanu K."/>
            <person name="Mehta A."/>
            <person name="Aluvathingal J."/>
            <person name="Nadendla S."/>
            <person name="Yan Y."/>
            <person name="Sichtig H."/>
        </authorList>
    </citation>
    <scope>NUCLEOTIDE SEQUENCE [LARGE SCALE GENOMIC DNA]</scope>
    <source>
        <strain evidence="5 7">FDAARGOS_1026</strain>
    </source>
</reference>
<reference evidence="4 6" key="1">
    <citation type="submission" date="2019-01" db="EMBL/GenBank/DDBJ databases">
        <title>Brevundimonas diminuta Genome sequencing and assembly.</title>
        <authorList>
            <person name="Chen H."/>
        </authorList>
    </citation>
    <scope>NUCLEOTIDE SEQUENCE [LARGE SCALE GENOMIC DNA]</scope>
    <source>
        <strain evidence="4">ATCC</strain>
        <strain evidence="6">ATCC(B) 19146</strain>
    </source>
</reference>
<dbReference type="EMBL" id="CP035093">
    <property type="protein sequence ID" value="QAT15269.1"/>
    <property type="molecule type" value="Genomic_DNA"/>
</dbReference>
<evidence type="ECO:0000313" key="4">
    <source>
        <dbReference type="EMBL" id="QAT15269.1"/>
    </source>
</evidence>
<evidence type="ECO:0000313" key="7">
    <source>
        <dbReference type="Proteomes" id="UP000596117"/>
    </source>
</evidence>
<dbReference type="AlphaFoldDB" id="A0A410NZH8"/>
<protein>
    <submittedName>
        <fullName evidence="4">TonB-dependent receptor</fullName>
    </submittedName>
</protein>
<keyword evidence="3" id="KW-0998">Cell outer membrane</keyword>
<keyword evidence="2" id="KW-0472">Membrane</keyword>
<dbReference type="Gene3D" id="2.40.170.20">
    <property type="entry name" value="TonB-dependent receptor, beta-barrel domain"/>
    <property type="match status" value="1"/>
</dbReference>
<dbReference type="Proteomes" id="UP000287388">
    <property type="component" value="Chromosome"/>
</dbReference>
<dbReference type="EMBL" id="CP066026">
    <property type="protein sequence ID" value="QQB87346.1"/>
    <property type="molecule type" value="Genomic_DNA"/>
</dbReference>
<evidence type="ECO:0000256" key="3">
    <source>
        <dbReference type="ARBA" id="ARBA00023237"/>
    </source>
</evidence>
<evidence type="ECO:0000313" key="5">
    <source>
        <dbReference type="EMBL" id="QQB87346.1"/>
    </source>
</evidence>
<proteinExistence type="predicted"/>
<evidence type="ECO:0000256" key="2">
    <source>
        <dbReference type="ARBA" id="ARBA00023136"/>
    </source>
</evidence>